<comment type="caution">
    <text evidence="1">The sequence shown here is derived from an EMBL/GenBank/DDBJ whole genome shotgun (WGS) entry which is preliminary data.</text>
</comment>
<evidence type="ECO:0000313" key="1">
    <source>
        <dbReference type="EMBL" id="GEU54148.1"/>
    </source>
</evidence>
<dbReference type="EMBL" id="BKCJ010003286">
    <property type="protein sequence ID" value="GEU54148.1"/>
    <property type="molecule type" value="Genomic_DNA"/>
</dbReference>
<organism evidence="1">
    <name type="scientific">Tanacetum cinerariifolium</name>
    <name type="common">Dalmatian daisy</name>
    <name type="synonym">Chrysanthemum cinerariifolium</name>
    <dbReference type="NCBI Taxonomy" id="118510"/>
    <lineage>
        <taxon>Eukaryota</taxon>
        <taxon>Viridiplantae</taxon>
        <taxon>Streptophyta</taxon>
        <taxon>Embryophyta</taxon>
        <taxon>Tracheophyta</taxon>
        <taxon>Spermatophyta</taxon>
        <taxon>Magnoliopsida</taxon>
        <taxon>eudicotyledons</taxon>
        <taxon>Gunneridae</taxon>
        <taxon>Pentapetalae</taxon>
        <taxon>asterids</taxon>
        <taxon>campanulids</taxon>
        <taxon>Asterales</taxon>
        <taxon>Asteraceae</taxon>
        <taxon>Asteroideae</taxon>
        <taxon>Anthemideae</taxon>
        <taxon>Anthemidinae</taxon>
        <taxon>Tanacetum</taxon>
    </lineage>
</organism>
<dbReference type="AlphaFoldDB" id="A0A6L2KXC8"/>
<name>A0A6L2KXC8_TANCI</name>
<gene>
    <name evidence="1" type="ORF">Tci_026126</name>
</gene>
<sequence length="162" mass="18773">MTAHQVVGAVVEVFMDDTNIIMEEYVRLKEEKARRQGRTFNWQTATYGKMEYYENKDDSFTNLETKYPTIVFDDTSDPALSCEPTNDKVNTPSSPSPEPMIGYIDDLDFFKQFKNKFPAIAYSDLKSKSDQRIEPSTLYTAYRTPLDMALHTAYPRVWDTAY</sequence>
<protein>
    <submittedName>
        <fullName evidence="1">Uncharacterized protein</fullName>
    </submittedName>
</protein>
<proteinExistence type="predicted"/>
<accession>A0A6L2KXC8</accession>
<reference evidence="1" key="1">
    <citation type="journal article" date="2019" name="Sci. Rep.">
        <title>Draft genome of Tanacetum cinerariifolium, the natural source of mosquito coil.</title>
        <authorList>
            <person name="Yamashiro T."/>
            <person name="Shiraishi A."/>
            <person name="Satake H."/>
            <person name="Nakayama K."/>
        </authorList>
    </citation>
    <scope>NUCLEOTIDE SEQUENCE</scope>
</reference>